<evidence type="ECO:0000313" key="2">
    <source>
        <dbReference type="Proteomes" id="UP000823388"/>
    </source>
</evidence>
<evidence type="ECO:0000313" key="1">
    <source>
        <dbReference type="EMBL" id="KAG2649993.1"/>
    </source>
</evidence>
<comment type="caution">
    <text evidence="1">The sequence shown here is derived from an EMBL/GenBank/DDBJ whole genome shotgun (WGS) entry which is preliminary data.</text>
</comment>
<keyword evidence="2" id="KW-1185">Reference proteome</keyword>
<protein>
    <submittedName>
        <fullName evidence="1">Uncharacterized protein</fullName>
    </submittedName>
</protein>
<proteinExistence type="predicted"/>
<accession>A0A8T0WYL2</accession>
<organism evidence="1 2">
    <name type="scientific">Panicum virgatum</name>
    <name type="common">Blackwell switchgrass</name>
    <dbReference type="NCBI Taxonomy" id="38727"/>
    <lineage>
        <taxon>Eukaryota</taxon>
        <taxon>Viridiplantae</taxon>
        <taxon>Streptophyta</taxon>
        <taxon>Embryophyta</taxon>
        <taxon>Tracheophyta</taxon>
        <taxon>Spermatophyta</taxon>
        <taxon>Magnoliopsida</taxon>
        <taxon>Liliopsida</taxon>
        <taxon>Poales</taxon>
        <taxon>Poaceae</taxon>
        <taxon>PACMAD clade</taxon>
        <taxon>Panicoideae</taxon>
        <taxon>Panicodae</taxon>
        <taxon>Paniceae</taxon>
        <taxon>Panicinae</taxon>
        <taxon>Panicum</taxon>
        <taxon>Panicum sect. Hiantes</taxon>
    </lineage>
</organism>
<reference evidence="1" key="1">
    <citation type="submission" date="2020-05" db="EMBL/GenBank/DDBJ databases">
        <title>WGS assembly of Panicum virgatum.</title>
        <authorList>
            <person name="Lovell J.T."/>
            <person name="Jenkins J."/>
            <person name="Shu S."/>
            <person name="Juenger T.E."/>
            <person name="Schmutz J."/>
        </authorList>
    </citation>
    <scope>NUCLEOTIDE SEQUENCE</scope>
    <source>
        <strain evidence="1">AP13</strain>
    </source>
</reference>
<name>A0A8T0WYL2_PANVG</name>
<dbReference type="AlphaFoldDB" id="A0A8T0WYL2"/>
<gene>
    <name evidence="1" type="ORF">PVAP13_1NG183019</name>
</gene>
<dbReference type="EMBL" id="CM029038">
    <property type="protein sequence ID" value="KAG2649993.1"/>
    <property type="molecule type" value="Genomic_DNA"/>
</dbReference>
<sequence>MGQGRSWLHLSASINLDGISQSVLPLHSKVPIVFTVTIIVVDRH</sequence>
<dbReference type="Proteomes" id="UP000823388">
    <property type="component" value="Chromosome 1N"/>
</dbReference>